<proteinExistence type="predicted"/>
<evidence type="ECO:0000313" key="1">
    <source>
        <dbReference type="EMBL" id="KAI3948434.1"/>
    </source>
</evidence>
<organism evidence="1 2">
    <name type="scientific">Papaver atlanticum</name>
    <dbReference type="NCBI Taxonomy" id="357466"/>
    <lineage>
        <taxon>Eukaryota</taxon>
        <taxon>Viridiplantae</taxon>
        <taxon>Streptophyta</taxon>
        <taxon>Embryophyta</taxon>
        <taxon>Tracheophyta</taxon>
        <taxon>Spermatophyta</taxon>
        <taxon>Magnoliopsida</taxon>
        <taxon>Ranunculales</taxon>
        <taxon>Papaveraceae</taxon>
        <taxon>Papaveroideae</taxon>
        <taxon>Papaver</taxon>
    </lineage>
</organism>
<dbReference type="EMBL" id="JAJJMB010003267">
    <property type="protein sequence ID" value="KAI3948434.1"/>
    <property type="molecule type" value="Genomic_DNA"/>
</dbReference>
<accession>A0AAD4XV12</accession>
<dbReference type="AlphaFoldDB" id="A0AAD4XV12"/>
<protein>
    <submittedName>
        <fullName evidence="1">Uncharacterized protein</fullName>
    </submittedName>
</protein>
<reference evidence="1" key="1">
    <citation type="submission" date="2022-04" db="EMBL/GenBank/DDBJ databases">
        <title>A functionally conserved STORR gene fusion in Papaver species that diverged 16.8 million years ago.</title>
        <authorList>
            <person name="Catania T."/>
        </authorList>
    </citation>
    <scope>NUCLEOTIDE SEQUENCE</scope>
    <source>
        <strain evidence="1">S-188037</strain>
    </source>
</reference>
<evidence type="ECO:0000313" key="2">
    <source>
        <dbReference type="Proteomes" id="UP001202328"/>
    </source>
</evidence>
<sequence length="80" mass="9553">MWQLSTPERLLKIRKRLVVPNRKQLDRVVDVDIHTNPVARQQVLHWPCEVDRLVGKCCRINRLAKPRRSYLMIQVKVTQI</sequence>
<name>A0AAD4XV12_9MAGN</name>
<gene>
    <name evidence="1" type="ORF">MKW98_019184</name>
</gene>
<comment type="caution">
    <text evidence="1">The sequence shown here is derived from an EMBL/GenBank/DDBJ whole genome shotgun (WGS) entry which is preliminary data.</text>
</comment>
<dbReference type="Proteomes" id="UP001202328">
    <property type="component" value="Unassembled WGS sequence"/>
</dbReference>
<keyword evidence="2" id="KW-1185">Reference proteome</keyword>